<organism evidence="1 2">
    <name type="scientific">Pistacia atlantica</name>
    <dbReference type="NCBI Taxonomy" id="434234"/>
    <lineage>
        <taxon>Eukaryota</taxon>
        <taxon>Viridiplantae</taxon>
        <taxon>Streptophyta</taxon>
        <taxon>Embryophyta</taxon>
        <taxon>Tracheophyta</taxon>
        <taxon>Spermatophyta</taxon>
        <taxon>Magnoliopsida</taxon>
        <taxon>eudicotyledons</taxon>
        <taxon>Gunneridae</taxon>
        <taxon>Pentapetalae</taxon>
        <taxon>rosids</taxon>
        <taxon>malvids</taxon>
        <taxon>Sapindales</taxon>
        <taxon>Anacardiaceae</taxon>
        <taxon>Pistacia</taxon>
    </lineage>
</organism>
<keyword evidence="2" id="KW-1185">Reference proteome</keyword>
<accession>A0ACC0ZRX2</accession>
<comment type="caution">
    <text evidence="1">The sequence shown here is derived from an EMBL/GenBank/DDBJ whole genome shotgun (WGS) entry which is preliminary data.</text>
</comment>
<reference evidence="2" key="1">
    <citation type="journal article" date="2023" name="G3 (Bethesda)">
        <title>Genome assembly and association tests identify interacting loci associated with vigor, precocity, and sex in interspecific pistachio rootstocks.</title>
        <authorList>
            <person name="Palmer W."/>
            <person name="Jacygrad E."/>
            <person name="Sagayaradj S."/>
            <person name="Cavanaugh K."/>
            <person name="Han R."/>
            <person name="Bertier L."/>
            <person name="Beede B."/>
            <person name="Kafkas S."/>
            <person name="Golino D."/>
            <person name="Preece J."/>
            <person name="Michelmore R."/>
        </authorList>
    </citation>
    <scope>NUCLEOTIDE SEQUENCE [LARGE SCALE GENOMIC DNA]</scope>
</reference>
<sequence length="2485" mass="278052">MDAIISSALEAICVQGQTGLSLASLWTELGNLNDNSLTPSFKASIYSNLLKIPSLQFLSSQNDGFDPNDAAIQLLEDAEKLGLKIVASLQLRDNFVGLYDTSAANSNLSAPQRRTLERLAVARSNGLTQNQLAKEFGIEGNNLFYIVRNLECNGLIVRQPAVVRTREAGSEGEPKNSSCVTTNLMYLYRYAKQLGSQQRFEISKEGPIVDNFGNGNENAVGKDGFPGESVKEDVHIKDFVPAMKDICDKLEEANGKVLVVSDIKQGLGYFGPSKHKAWRTVRRLTDAGIVKEFDAKVNEKVVRCLRLLKKFSSKKFEPNNLGCGDNFEKEEVKFGRRFPNNEQLVELPIEQQIYDMVDAEGSNGLTVMEVCDRLGLDKKKNYARLRSMFSRFGMPLQPENHKRTLAYRVWAPGNSNSNSFNAFHNQTFLEYNHSTSKGDLANPGEEKDIETNTEIPSGSFGDDKTNHMLPCPEQELVHDPSDTASGGELVLVRSEIETNVSPSETKHPALRKALTNPSPSLTPNSLRREKWILERLQDEKFILRVELHRWLMNLEDKGPTIDRKTIERILLNLQRQGHCKCLDISVPAVTNCGRTRTTRVVLHPSVQSLAPDLLSEIHDRLRSFEMQIRGRGLSKIKNNELVPVLDGVQRTHGRIYSDDKAVKYEAMRANGFVLAKMVRAKLLHSYLWSFLSKQPGWDDTVSSGKHVADLKLSHSSCNLFSLEAAIKNIPIELFLQVAGSTQKFDDLIEKCKKGLCLSDLSIKEYRGLMDTRATGRLSLIIDILRRLKLIRLVNNGHSDDGIKFLHANLTHSMELKPYIEEPPSIAATSNVMLLDLRPRIRHDFFLSTKEAVNEYWQTLEYCYAAADPRAARHAFPGSAVHEVFHYRSWASVRVMTADQRAELLKCMVRDNVNERISYKECEKIAKDLNLTLEQVLRVHSDKRQQRLSRFQGAFGANGKECQPLKNKCSSSQKRKRSLDKRSLKRTRVGAATGQLASQGVATLLDTTNKFVEDHDHHFPGHEEGDHLINVEDTGPDEDGESHFSYSQHTSSEMKPSHQKRFSWTDEADRQLVIQYVRRRATLGSKVHRVDWASLPNLPASPGACEKRMSSLRRNGKFRKAIMKLCNLLSERYVKHLEKTQNMKLNNNDSRVPVQVLSRKGHKLNVSDGVEDTEDTILEEKQWDDFNDKNIQAALGDVLRLKRIAKLETSKRIGSASEEYLNNLEESGLVSSATYSDQNLGMGPHKDAARRTKCHLLHQKFLKLLTEGISISREVESLAVSNAIELFKLVFLSTSAAPELPNLLAETLRRYSEHDLFAAFSYLKEKKFMIGGNGSPFVLSQLFLQNLSKSPFPINTGKRATEFSSWLYERGKDLMEGGINLNADLQCGDIFHLLSLVSSGELSISPFLPDEGIGEAEDLRCLKRKNEENEFCDGDKAKKLKFVAESELVSRREKGFPGIMVSVHRTRILMADAVELSEGVETCSSELHDNAEFNNLLDQKNIGSPCQSDHVKQMLNFGNAVTIAGGSSESPWDSMATYAEYLSRTDQTPVSFFSPKVFKTVYAAIQKAGDQGLSIKEVSHVIDMPGEKIPECIINVLQAFGRAYKVNGYDTVRVVDALYRSKYFLISMAGFHQDLNTPSLTKFSSRTNNSQLVQPENHDSDGANSQGKMEMNVGDMHKVTILNLPEDFAEHVNETQTNNVHEVCIQVDGLSREYIQSESYKYTSAEFCMPILPWVNGDGTVNSIVYNGLLHRVLGMVMQNPGILEDEIIRRMDVLNPQEDASNYTHRPSSSSGDPPRTQFQKFDSVIPRAFLCQSHEHIFTVNSCYSRDPPRMLLQKLKDGTKSHEHILTVNKFHNFGVSDEQQNTIPSQQFTVTSTNTSNPVNANFSPKPLQSPPNPMLDPTPSSLTPSTPATSAPLLHRPPSQPVATPSIPQQQQNQSSSPSLDPQILHQQQMVQNVNAAAMSNYQIPQTLNRSSSISRLNQIQQQQQQQQQHSAYTVLRQQALYGQVNFNQQNQQQTQQNPQLGSSNLSRSGLIGQTGHLPMLTGASAAQFNLQSQLLASPRQKTGLVQGSQFHPGNSPGQPLQGMQAMGMMGPLNLGSQLRAGGALAYAQQRMNQGQMRQQLSQQNALNSPQVQNLPRTSSLAFMNPQLSGLAQNGQPGMMQSSLSPQQWLKQMPTMSNPASPSFRLQQHQRQPQVLLQQQLASSSQLHQNSLALNPQQLSQLVQQQQPQMGHPQMHQTQQQTHTQPQSQLQQQQQQLQQTHQQLQQQPTLHQQQHQQQQQSPRLPGHAVQKSLSLTGSQPDATASGTTTPGGSSSQGTEATNQLLGKRKIQDLVSQVDSRGKLDPDVEDLLLEIADDFIDSVTSFACSLAKHRKSSTLESKDVLLHLEKNWDLTVPGFSSEGQKHQRKPLSSDLHKKRLDMIRTLMESSQPETNVNNTREMMRPGFSNQVGVNNFIRASPSSEQFVSQAAGSQMLQQITRY</sequence>
<dbReference type="Proteomes" id="UP001164250">
    <property type="component" value="Chromosome 15"/>
</dbReference>
<evidence type="ECO:0000313" key="1">
    <source>
        <dbReference type="EMBL" id="KAJ0075507.1"/>
    </source>
</evidence>
<gene>
    <name evidence="1" type="ORF">Patl1_33640</name>
</gene>
<proteinExistence type="predicted"/>
<name>A0ACC0ZRX2_9ROSI</name>
<dbReference type="EMBL" id="CM047910">
    <property type="protein sequence ID" value="KAJ0075507.1"/>
    <property type="molecule type" value="Genomic_DNA"/>
</dbReference>
<evidence type="ECO:0000313" key="2">
    <source>
        <dbReference type="Proteomes" id="UP001164250"/>
    </source>
</evidence>
<protein>
    <submittedName>
        <fullName evidence="1">Uncharacterized protein</fullName>
    </submittedName>
</protein>